<dbReference type="PANTHER" id="PTHR21180">
    <property type="entry name" value="ENDONUCLEASE/EXONUCLEASE/PHOSPHATASE FAMILY DOMAIN-CONTAINING PROTEIN 1"/>
    <property type="match status" value="1"/>
</dbReference>
<dbReference type="PANTHER" id="PTHR21180:SF32">
    <property type="entry name" value="ENDONUCLEASE_EXONUCLEASE_PHOSPHATASE FAMILY DOMAIN-CONTAINING PROTEIN 1"/>
    <property type="match status" value="1"/>
</dbReference>
<dbReference type="Pfam" id="PF03372">
    <property type="entry name" value="Exo_endo_phos"/>
    <property type="match status" value="1"/>
</dbReference>
<dbReference type="InterPro" id="IPR010994">
    <property type="entry name" value="RuvA_2-like"/>
</dbReference>
<proteinExistence type="predicted"/>
<feature type="signal peptide" evidence="1">
    <location>
        <begin position="1"/>
        <end position="19"/>
    </location>
</feature>
<dbReference type="GO" id="GO:0003824">
    <property type="term" value="F:catalytic activity"/>
    <property type="evidence" value="ECO:0007669"/>
    <property type="project" value="InterPro"/>
</dbReference>
<dbReference type="Pfam" id="PF12836">
    <property type="entry name" value="HHH_3"/>
    <property type="match status" value="2"/>
</dbReference>
<reference evidence="3" key="1">
    <citation type="submission" date="2021-02" db="EMBL/GenBank/DDBJ databases">
        <authorList>
            <person name="Nowell W R."/>
        </authorList>
    </citation>
    <scope>NUCLEOTIDE SEQUENCE</scope>
</reference>
<comment type="caution">
    <text evidence="3">The sequence shown here is derived from an EMBL/GenBank/DDBJ whole genome shotgun (WGS) entry which is preliminary data.</text>
</comment>
<organism evidence="3 4">
    <name type="scientific">Rotaria sordida</name>
    <dbReference type="NCBI Taxonomy" id="392033"/>
    <lineage>
        <taxon>Eukaryota</taxon>
        <taxon>Metazoa</taxon>
        <taxon>Spiralia</taxon>
        <taxon>Gnathifera</taxon>
        <taxon>Rotifera</taxon>
        <taxon>Eurotatoria</taxon>
        <taxon>Bdelloidea</taxon>
        <taxon>Philodinida</taxon>
        <taxon>Philodinidae</taxon>
        <taxon>Rotaria</taxon>
    </lineage>
</organism>
<dbReference type="EMBL" id="CAJNOT010001660">
    <property type="protein sequence ID" value="CAF1232135.1"/>
    <property type="molecule type" value="Genomic_DNA"/>
</dbReference>
<dbReference type="Gene3D" id="1.10.150.320">
    <property type="entry name" value="Photosystem II 12 kDa extrinsic protein"/>
    <property type="match status" value="2"/>
</dbReference>
<dbReference type="InterPro" id="IPR036691">
    <property type="entry name" value="Endo/exonu/phosph_ase_sf"/>
</dbReference>
<dbReference type="InterPro" id="IPR005135">
    <property type="entry name" value="Endo/exonuclease/phosphatase"/>
</dbReference>
<dbReference type="Gene3D" id="3.60.10.10">
    <property type="entry name" value="Endonuclease/exonuclease/phosphatase"/>
    <property type="match status" value="1"/>
</dbReference>
<evidence type="ECO:0000313" key="4">
    <source>
        <dbReference type="Proteomes" id="UP000663864"/>
    </source>
</evidence>
<accession>A0A814YKP2</accession>
<feature type="chain" id="PRO_5032689162" description="Endonuclease/exonuclease/phosphatase domain-containing protein" evidence="1">
    <location>
        <begin position="20"/>
        <end position="617"/>
    </location>
</feature>
<evidence type="ECO:0000259" key="2">
    <source>
        <dbReference type="Pfam" id="PF03372"/>
    </source>
</evidence>
<dbReference type="SUPFAM" id="SSF47781">
    <property type="entry name" value="RuvA domain 2-like"/>
    <property type="match status" value="2"/>
</dbReference>
<evidence type="ECO:0000313" key="3">
    <source>
        <dbReference type="EMBL" id="CAF1232135.1"/>
    </source>
</evidence>
<protein>
    <recommendedName>
        <fullName evidence="2">Endonuclease/exonuclease/phosphatase domain-containing protein</fullName>
    </recommendedName>
</protein>
<keyword evidence="1" id="KW-0732">Signal</keyword>
<dbReference type="Proteomes" id="UP000663864">
    <property type="component" value="Unassembled WGS sequence"/>
</dbReference>
<dbReference type="InterPro" id="IPR051675">
    <property type="entry name" value="Endo/Exo/Phosphatase_dom_1"/>
</dbReference>
<evidence type="ECO:0000256" key="1">
    <source>
        <dbReference type="SAM" id="SignalP"/>
    </source>
</evidence>
<dbReference type="SUPFAM" id="SSF56219">
    <property type="entry name" value="DNase I-like"/>
    <property type="match status" value="1"/>
</dbReference>
<dbReference type="CDD" id="cd10283">
    <property type="entry name" value="MnuA_DNase1-like"/>
    <property type="match status" value="1"/>
</dbReference>
<dbReference type="AlphaFoldDB" id="A0A814YKP2"/>
<name>A0A814YKP2_9BILA</name>
<feature type="domain" description="Endonuclease/exonuclease/phosphatase" evidence="2">
    <location>
        <begin position="349"/>
        <end position="607"/>
    </location>
</feature>
<sequence length="617" mass="71047">MNILIGYLFLLLQIKTIESINMKNNNQLQNQTRNEKKNILFNIETSNDIYDSSLSHESSRICMPLYSCSSNVNGSRLELHKKYCMGGLNSCLPSPIDTIHALRRRRRNLLTKIKHDQIRSNNNNKNNSINLNHASEDEFLMLPGINRQIAQNIIQYRQLNNGFKRIDELLYITGIDHDLYERIRFDISIDSFSQNLVNNKQECININSATYNQLCTIPDLTPILIKRIIERRERKGSFRFVEDLLSIKGIDYIVLASIRSYITVDDRQIPISVSQSLILDPSVNNLYPTLNKNNNNNNNNNNITSDSLSLASLLLETLPPELQTILLSSTSSQHPLVTCQNKQTYFRFASWNLQQLTNDKVQNPGVREVICRTILEYNFSLIGIQEIGNKEALDYIIEELNHPTIPLIKDWPNHHHGKWTCITSDVSGRMFQGSEYLGFIYDESIGIELKKASLLPFKNYFTRSPYIVIFRIYDKYEFVFVNLHLKARRFDENENERTKDEALSISILAEAMNDTVEQKHIVIFGDFNILPTASEFNALVQRNYSYVIKQNTNISIKTPQGSTCIDNIWLSTEAKALTTENSGVIRDNLTSMWIPAGWTWGGLVSDHCPIWIEFDLS</sequence>
<gene>
    <name evidence="3" type="ORF">ZHD862_LOCUS24426</name>
</gene>